<dbReference type="AlphaFoldDB" id="A0A0F9P425"/>
<gene>
    <name evidence="1" type="ORF">LCGC14_0948430</name>
</gene>
<proteinExistence type="predicted"/>
<reference evidence="1" key="1">
    <citation type="journal article" date="2015" name="Nature">
        <title>Complex archaea that bridge the gap between prokaryotes and eukaryotes.</title>
        <authorList>
            <person name="Spang A."/>
            <person name="Saw J.H."/>
            <person name="Jorgensen S.L."/>
            <person name="Zaremba-Niedzwiedzka K."/>
            <person name="Martijn J."/>
            <person name="Lind A.E."/>
            <person name="van Eijk R."/>
            <person name="Schleper C."/>
            <person name="Guy L."/>
            <person name="Ettema T.J."/>
        </authorList>
    </citation>
    <scope>NUCLEOTIDE SEQUENCE</scope>
</reference>
<feature type="non-terminal residue" evidence="1">
    <location>
        <position position="322"/>
    </location>
</feature>
<organism evidence="1">
    <name type="scientific">marine sediment metagenome</name>
    <dbReference type="NCBI Taxonomy" id="412755"/>
    <lineage>
        <taxon>unclassified sequences</taxon>
        <taxon>metagenomes</taxon>
        <taxon>ecological metagenomes</taxon>
    </lineage>
</organism>
<protein>
    <submittedName>
        <fullName evidence="1">Uncharacterized protein</fullName>
    </submittedName>
</protein>
<sequence length="322" mass="35373">MRLTKFGIIALAMIILSSIVFAIPESAWNFYAIATPYYYDPYIDLVRSGNFSGENLSADYIFVNGSLITDIALTAHSINGSDHLGNLSAGRVEKDTGTNYLNILIDSIIDFLFTRDSQINTTANIESLVGPHTNRSDDDIKSVASVFNDTLRIDALNHSLQNETDDRINNDTFLSGRTDGVNSSLQSEITNRITNDTFYNASMVTRDDSTNVSVVVYIDAQDNAVRATILTNITNLNNSLYSDVEIDNFIFTNISGLNESVKLWVYNGSFYLTSLVDLHISSNITGVNDSMRIYVNAQDALINTTDNSMGERAGNADLASTA</sequence>
<comment type="caution">
    <text evidence="1">The sequence shown here is derived from an EMBL/GenBank/DDBJ whole genome shotgun (WGS) entry which is preliminary data.</text>
</comment>
<evidence type="ECO:0000313" key="1">
    <source>
        <dbReference type="EMBL" id="KKN19157.1"/>
    </source>
</evidence>
<accession>A0A0F9P425</accession>
<name>A0A0F9P425_9ZZZZ</name>
<dbReference type="EMBL" id="LAZR01003361">
    <property type="protein sequence ID" value="KKN19157.1"/>
    <property type="molecule type" value="Genomic_DNA"/>
</dbReference>